<dbReference type="RefSeq" id="WP_236951079.1">
    <property type="nucleotide sequence ID" value="NZ_CP017766.1"/>
</dbReference>
<dbReference type="GeneID" id="70359738"/>
<evidence type="ECO:0000313" key="2">
    <source>
        <dbReference type="Proteomes" id="UP000232806"/>
    </source>
</evidence>
<name>A0A2H4VD68_9EURY</name>
<dbReference type="AlphaFoldDB" id="A0A2H4VD68"/>
<gene>
    <name evidence="1" type="ORF">BK007_08515</name>
</gene>
<evidence type="ECO:0000313" key="1">
    <source>
        <dbReference type="EMBL" id="AUB56036.1"/>
    </source>
</evidence>
<sequence>MQIFIGAVVIGAGFVLSLFLKRNPPPKSGRKNSNSIYISYFFKPLHRGYYFIMNIIELHKLKMKITNNISDGCRASP</sequence>
<organism evidence="1 2">
    <name type="scientific">Methanobacterium subterraneum</name>
    <dbReference type="NCBI Taxonomy" id="59277"/>
    <lineage>
        <taxon>Archaea</taxon>
        <taxon>Methanobacteriati</taxon>
        <taxon>Methanobacteriota</taxon>
        <taxon>Methanomada group</taxon>
        <taxon>Methanobacteria</taxon>
        <taxon>Methanobacteriales</taxon>
        <taxon>Methanobacteriaceae</taxon>
        <taxon>Methanobacterium</taxon>
    </lineage>
</organism>
<dbReference type="EMBL" id="CP017766">
    <property type="protein sequence ID" value="AUB56036.1"/>
    <property type="molecule type" value="Genomic_DNA"/>
</dbReference>
<dbReference type="Proteomes" id="UP000232806">
    <property type="component" value="Chromosome"/>
</dbReference>
<reference evidence="1 2" key="1">
    <citation type="submission" date="2016-10" db="EMBL/GenBank/DDBJ databases">
        <title>Comparative genomics between deep and shallow subseafloor isolates.</title>
        <authorList>
            <person name="Ishii S."/>
            <person name="Miller J.R."/>
            <person name="Sutton G."/>
            <person name="Suzuki S."/>
            <person name="Methe B."/>
            <person name="Inagaki F."/>
            <person name="Imachi H."/>
        </authorList>
    </citation>
    <scope>NUCLEOTIDE SEQUENCE [LARGE SCALE GENOMIC DNA]</scope>
    <source>
        <strain evidence="1 2">MO-MB1</strain>
    </source>
</reference>
<protein>
    <submittedName>
        <fullName evidence="1">Uncharacterized protein</fullName>
    </submittedName>
</protein>
<proteinExistence type="predicted"/>
<accession>A0A2H4VD68</accession>